<comment type="caution">
    <text evidence="2">The sequence shown here is derived from an EMBL/GenBank/DDBJ whole genome shotgun (WGS) entry which is preliminary data.</text>
</comment>
<gene>
    <name evidence="2" type="ORF">WJX84_000935</name>
</gene>
<evidence type="ECO:0000313" key="3">
    <source>
        <dbReference type="Proteomes" id="UP001485043"/>
    </source>
</evidence>
<reference evidence="2 3" key="1">
    <citation type="journal article" date="2024" name="Nat. Commun.">
        <title>Phylogenomics reveals the evolutionary origins of lichenization in chlorophyte algae.</title>
        <authorList>
            <person name="Puginier C."/>
            <person name="Libourel C."/>
            <person name="Otte J."/>
            <person name="Skaloud P."/>
            <person name="Haon M."/>
            <person name="Grisel S."/>
            <person name="Petersen M."/>
            <person name="Berrin J.G."/>
            <person name="Delaux P.M."/>
            <person name="Dal Grande F."/>
            <person name="Keller J."/>
        </authorList>
    </citation>
    <scope>NUCLEOTIDE SEQUENCE [LARGE SCALE GENOMIC DNA]</scope>
    <source>
        <strain evidence="2 3">SAG 2523</strain>
    </source>
</reference>
<proteinExistence type="predicted"/>
<feature type="region of interest" description="Disordered" evidence="1">
    <location>
        <begin position="63"/>
        <end position="86"/>
    </location>
</feature>
<dbReference type="EMBL" id="JALJOV010000282">
    <property type="protein sequence ID" value="KAK9865099.1"/>
    <property type="molecule type" value="Genomic_DNA"/>
</dbReference>
<protein>
    <submittedName>
        <fullName evidence="2">Uncharacterized protein</fullName>
    </submittedName>
</protein>
<keyword evidence="3" id="KW-1185">Reference proteome</keyword>
<sequence>MAQDSQKTCCWRIRKILELLETAELFICAPRSVLTDSDRFILTLDVISRLRNLLQQQLDGVSAGAGCQGMQSATTASSSCGSHQHP</sequence>
<name>A0AAW1T6D7_9CHLO</name>
<dbReference type="Proteomes" id="UP001485043">
    <property type="component" value="Unassembled WGS sequence"/>
</dbReference>
<evidence type="ECO:0000313" key="2">
    <source>
        <dbReference type="EMBL" id="KAK9865099.1"/>
    </source>
</evidence>
<organism evidence="2 3">
    <name type="scientific">Apatococcus fuscideae</name>
    <dbReference type="NCBI Taxonomy" id="2026836"/>
    <lineage>
        <taxon>Eukaryota</taxon>
        <taxon>Viridiplantae</taxon>
        <taxon>Chlorophyta</taxon>
        <taxon>core chlorophytes</taxon>
        <taxon>Trebouxiophyceae</taxon>
        <taxon>Chlorellales</taxon>
        <taxon>Chlorellaceae</taxon>
        <taxon>Apatococcus</taxon>
    </lineage>
</organism>
<evidence type="ECO:0000256" key="1">
    <source>
        <dbReference type="SAM" id="MobiDB-lite"/>
    </source>
</evidence>
<feature type="compositionally biased region" description="Polar residues" evidence="1">
    <location>
        <begin position="69"/>
        <end position="86"/>
    </location>
</feature>
<accession>A0AAW1T6D7</accession>
<dbReference type="AlphaFoldDB" id="A0AAW1T6D7"/>